<dbReference type="PANTHER" id="PTHR30399:SF1">
    <property type="entry name" value="UTP PYROPHOSPHATASE"/>
    <property type="match status" value="1"/>
</dbReference>
<dbReference type="AlphaFoldDB" id="A0A7G9YDT3"/>
<dbReference type="Gene3D" id="3.30.2010.10">
    <property type="entry name" value="Metalloproteases ('zincins'), catalytic domain"/>
    <property type="match status" value="1"/>
</dbReference>
<name>A0A7G9YDT3_9EURY</name>
<accession>A0A7G9YDT3</accession>
<proteinExistence type="predicted"/>
<dbReference type="CDD" id="cd07344">
    <property type="entry name" value="M48_yhfN_like"/>
    <property type="match status" value="1"/>
</dbReference>
<reference evidence="2" key="1">
    <citation type="submission" date="2020-06" db="EMBL/GenBank/DDBJ databases">
        <title>Unique genomic features of the anaerobic methanotrophic archaea.</title>
        <authorList>
            <person name="Chadwick G.L."/>
            <person name="Skennerton C.T."/>
            <person name="Laso-Perez R."/>
            <person name="Leu A.O."/>
            <person name="Speth D.R."/>
            <person name="Yu H."/>
            <person name="Morgan-Lang C."/>
            <person name="Hatzenpichler R."/>
            <person name="Goudeau D."/>
            <person name="Malmstrom R."/>
            <person name="Brazelton W.J."/>
            <person name="Woyke T."/>
            <person name="Hallam S.J."/>
            <person name="Tyson G.W."/>
            <person name="Wegener G."/>
            <person name="Boetius A."/>
            <person name="Orphan V."/>
        </authorList>
    </citation>
    <scope>NUCLEOTIDE SEQUENCE</scope>
</reference>
<sequence>MITPEEFKADVRVWAEEIGVSPREIHIRKMKRKWASCSSKGRLTFDTSLLDETKEVRSRTILHELLHLKYPNHGRLFNILLNIYLKRKAKEYVNDPDTAAE</sequence>
<dbReference type="InterPro" id="IPR053136">
    <property type="entry name" value="UTP_pyrophosphatase-like"/>
</dbReference>
<organism evidence="2">
    <name type="scientific">Candidatus Methanogaster sp. ANME-2c ERB4</name>
    <dbReference type="NCBI Taxonomy" id="2759911"/>
    <lineage>
        <taxon>Archaea</taxon>
        <taxon>Methanobacteriati</taxon>
        <taxon>Methanobacteriota</taxon>
        <taxon>Stenosarchaea group</taxon>
        <taxon>Methanomicrobia</taxon>
        <taxon>Methanosarcinales</taxon>
        <taxon>ANME-2 cluster</taxon>
        <taxon>Candidatus Methanogasteraceae</taxon>
        <taxon>Candidatus Methanogaster</taxon>
    </lineage>
</organism>
<evidence type="ECO:0000259" key="1">
    <source>
        <dbReference type="Pfam" id="PF01863"/>
    </source>
</evidence>
<dbReference type="Pfam" id="PF01863">
    <property type="entry name" value="YgjP-like"/>
    <property type="match status" value="1"/>
</dbReference>
<dbReference type="EMBL" id="MT631170">
    <property type="protein sequence ID" value="QNO46167.1"/>
    <property type="molecule type" value="Genomic_DNA"/>
</dbReference>
<protein>
    <recommendedName>
        <fullName evidence="1">YgjP-like metallopeptidase domain-containing protein</fullName>
    </recommendedName>
</protein>
<evidence type="ECO:0000313" key="2">
    <source>
        <dbReference type="EMBL" id="QNO46167.1"/>
    </source>
</evidence>
<dbReference type="PANTHER" id="PTHR30399">
    <property type="entry name" value="UNCHARACTERIZED PROTEIN YGJP"/>
    <property type="match status" value="1"/>
</dbReference>
<gene>
    <name evidence="2" type="ORF">LJAJCFKK_00018</name>
</gene>
<dbReference type="InterPro" id="IPR002725">
    <property type="entry name" value="YgjP-like_metallopeptidase"/>
</dbReference>
<feature type="domain" description="YgjP-like metallopeptidase" evidence="1">
    <location>
        <begin position="5"/>
        <end position="85"/>
    </location>
</feature>